<proteinExistence type="predicted"/>
<dbReference type="Pfam" id="PF04149">
    <property type="entry name" value="DUF397"/>
    <property type="match status" value="1"/>
</dbReference>
<evidence type="ECO:0000313" key="3">
    <source>
        <dbReference type="EMBL" id="SDD04165.1"/>
    </source>
</evidence>
<name>A0A1G6RJJ8_9ACTN</name>
<dbReference type="RefSeq" id="WP_091027785.1">
    <property type="nucleotide sequence ID" value="NZ_FNAD01000001.1"/>
</dbReference>
<sequence length="111" mass="11805">MLTGEWKKSSRSGNEGGDCVEARWKKSSRSGNNGGDCVEVRGHAGVVQVRDTKLGETSPILDASPADWRGFLTAVAKLGTLPQPRSPTLRTGLQPGPEADGFRPSFALSRP</sequence>
<dbReference type="AlphaFoldDB" id="A0A1G6RJJ8"/>
<dbReference type="Proteomes" id="UP000198949">
    <property type="component" value="Unassembled WGS sequence"/>
</dbReference>
<evidence type="ECO:0000259" key="2">
    <source>
        <dbReference type="Pfam" id="PF04149"/>
    </source>
</evidence>
<accession>A0A1G6RJJ8</accession>
<dbReference type="STRING" id="58114.SAMN05216270_101499"/>
<dbReference type="OrthoDB" id="4316979at2"/>
<dbReference type="EMBL" id="FNAD01000001">
    <property type="protein sequence ID" value="SDD04165.1"/>
    <property type="molecule type" value="Genomic_DNA"/>
</dbReference>
<protein>
    <recommendedName>
        <fullName evidence="2">DUF397 domain-containing protein</fullName>
    </recommendedName>
</protein>
<dbReference type="InterPro" id="IPR007278">
    <property type="entry name" value="DUF397"/>
</dbReference>
<evidence type="ECO:0000256" key="1">
    <source>
        <dbReference type="SAM" id="MobiDB-lite"/>
    </source>
</evidence>
<organism evidence="3 4">
    <name type="scientific">Glycomyces harbinensis</name>
    <dbReference type="NCBI Taxonomy" id="58114"/>
    <lineage>
        <taxon>Bacteria</taxon>
        <taxon>Bacillati</taxon>
        <taxon>Actinomycetota</taxon>
        <taxon>Actinomycetes</taxon>
        <taxon>Glycomycetales</taxon>
        <taxon>Glycomycetaceae</taxon>
        <taxon>Glycomyces</taxon>
    </lineage>
</organism>
<keyword evidence="4" id="KW-1185">Reference proteome</keyword>
<feature type="region of interest" description="Disordered" evidence="1">
    <location>
        <begin position="79"/>
        <end position="111"/>
    </location>
</feature>
<reference evidence="4" key="1">
    <citation type="submission" date="2016-10" db="EMBL/GenBank/DDBJ databases">
        <authorList>
            <person name="Varghese N."/>
            <person name="Submissions S."/>
        </authorList>
    </citation>
    <scope>NUCLEOTIDE SEQUENCE [LARGE SCALE GENOMIC DNA]</scope>
    <source>
        <strain evidence="4">CGMCC 4.3516</strain>
    </source>
</reference>
<evidence type="ECO:0000313" key="4">
    <source>
        <dbReference type="Proteomes" id="UP000198949"/>
    </source>
</evidence>
<gene>
    <name evidence="3" type="ORF">SAMN05216270_101499</name>
</gene>
<feature type="domain" description="DUF397" evidence="2">
    <location>
        <begin position="22"/>
        <end position="75"/>
    </location>
</feature>